<dbReference type="RefSeq" id="WP_126326562.1">
    <property type="nucleotide sequence ID" value="NZ_CAUJPY010000026.1"/>
</dbReference>
<evidence type="ECO:0000313" key="1">
    <source>
        <dbReference type="EMBL" id="VEF00304.1"/>
    </source>
</evidence>
<accession>A0A448D739</accession>
<dbReference type="InterPro" id="IPR029058">
    <property type="entry name" value="AB_hydrolase_fold"/>
</dbReference>
<proteinExistence type="predicted"/>
<dbReference type="STRING" id="493.BWD07_11685"/>
<dbReference type="AlphaFoldDB" id="A0A448D739"/>
<evidence type="ECO:0008006" key="3">
    <source>
        <dbReference type="Google" id="ProtNLM"/>
    </source>
</evidence>
<keyword evidence="2" id="KW-1185">Reference proteome</keyword>
<dbReference type="Proteomes" id="UP000279284">
    <property type="component" value="Chromosome"/>
</dbReference>
<reference evidence="1 2" key="1">
    <citation type="submission" date="2018-12" db="EMBL/GenBank/DDBJ databases">
        <authorList>
            <consortium name="Pathogen Informatics"/>
        </authorList>
    </citation>
    <scope>NUCLEOTIDE SEQUENCE [LARGE SCALE GENOMIC DNA]</scope>
    <source>
        <strain evidence="1 2">NCTC10296</strain>
    </source>
</reference>
<evidence type="ECO:0000313" key="2">
    <source>
        <dbReference type="Proteomes" id="UP000279284"/>
    </source>
</evidence>
<sequence length="365" mass="42505">MSNIVYPFVQDNYGRKLHYALRLAEKPHEARTVFILHGQGFSSVPSSFCHSDWNVVCPLDNFGFNNGGTWFLGENGDFFVKDLMLKLIEQIKKETQSDRLYFWGSSMGGYGAILFGLLCGAEAVFANVPQIRLKNTEYTDNNHLIKNCLDVVLNQDFPYWTDLTCLLASVDKRKYPTFFITQTRFHPFNYLKEHIYYFINKCDELDVNYFLEIVPKTGHLMYKSVADSIAYFDSYQDDVRNWVEKRKFFADYKNKLIKIEKSNNDDNFFEITLYLESDDNVGSKDLLLSFTPQYFNEAKPANYGLVLSSASDIGLFKYIPTKVGRYEITFTIPFPLSDIVEFSIKDFYPKGKTQVYDLKYKTFKN</sequence>
<organism evidence="1 2">
    <name type="scientific">Neisseria canis</name>
    <dbReference type="NCBI Taxonomy" id="493"/>
    <lineage>
        <taxon>Bacteria</taxon>
        <taxon>Pseudomonadati</taxon>
        <taxon>Pseudomonadota</taxon>
        <taxon>Betaproteobacteria</taxon>
        <taxon>Neisseriales</taxon>
        <taxon>Neisseriaceae</taxon>
        <taxon>Neisseria</taxon>
    </lineage>
</organism>
<dbReference type="SUPFAM" id="SSF53474">
    <property type="entry name" value="alpha/beta-Hydrolases"/>
    <property type="match status" value="1"/>
</dbReference>
<dbReference type="Gene3D" id="3.40.50.1820">
    <property type="entry name" value="alpha/beta hydrolase"/>
    <property type="match status" value="1"/>
</dbReference>
<dbReference type="KEGG" id="nci:NCTC10296_00787"/>
<protein>
    <recommendedName>
        <fullName evidence="3">Alpha/beta hydrolase family</fullName>
    </recommendedName>
</protein>
<dbReference type="EMBL" id="LR134313">
    <property type="protein sequence ID" value="VEF00304.1"/>
    <property type="molecule type" value="Genomic_DNA"/>
</dbReference>
<gene>
    <name evidence="1" type="ORF">NCTC10296_00787</name>
</gene>
<name>A0A448D739_9NEIS</name>